<dbReference type="OrthoDB" id="1639410at2"/>
<evidence type="ECO:0000313" key="2">
    <source>
        <dbReference type="Proteomes" id="UP000007652"/>
    </source>
</evidence>
<evidence type="ECO:0000313" key="1">
    <source>
        <dbReference type="EMBL" id="CCC57894.1"/>
    </source>
</evidence>
<keyword evidence="2" id="KW-1185">Reference proteome</keyword>
<dbReference type="Proteomes" id="UP000007652">
    <property type="component" value="Unassembled WGS sequence"/>
</dbReference>
<dbReference type="InterPro" id="IPR013493">
    <property type="entry name" value="CHP02677"/>
</dbReference>
<comment type="caution">
    <text evidence="1">The sequence shown here is derived from an EMBL/GenBank/DDBJ whole genome shotgun (WGS) entry which is preliminary data.</text>
</comment>
<dbReference type="RefSeq" id="WP_008907617.1">
    <property type="nucleotide sequence ID" value="NZ_CAKP01000009.1"/>
</dbReference>
<dbReference type="eggNOG" id="ENOG502Z7IU">
    <property type="taxonomic scope" value="Bacteria"/>
</dbReference>
<protein>
    <recommendedName>
        <fullName evidence="3">TIGR02677 family protein</fullName>
    </recommendedName>
</protein>
<gene>
    <name evidence="1" type="ORF">CAAU_0245</name>
</gene>
<proteinExistence type="predicted"/>
<organism evidence="1 2">
    <name type="scientific">Caloramator australicus RC3</name>
    <dbReference type="NCBI Taxonomy" id="857293"/>
    <lineage>
        <taxon>Bacteria</taxon>
        <taxon>Bacillati</taxon>
        <taxon>Bacillota</taxon>
        <taxon>Clostridia</taxon>
        <taxon>Eubacteriales</taxon>
        <taxon>Clostridiaceae</taxon>
        <taxon>Caloramator</taxon>
    </lineage>
</organism>
<reference evidence="1 2" key="1">
    <citation type="journal article" date="2011" name="J. Bacteriol.">
        <title>Draft genome sequence of Caloramator australicus strain RC3T, a thermoanaerobe from the Great Artesian Basin of Australia.</title>
        <authorList>
            <person name="Ogg C.D."/>
            <person name="Patel B.K.C."/>
        </authorList>
    </citation>
    <scope>NUCLEOTIDE SEQUENCE [LARGE SCALE GENOMIC DNA]</scope>
    <source>
        <strain evidence="1 2">RC3</strain>
    </source>
</reference>
<sequence>MEINAKLQKQIDEVRYLTAENASRYRVIMRFFYLQYERMKYWLYKEDVFEELKKHSQFEDYTMEQLKQDLDNLVQWKNLIPVQDTSKVSSVEEFKNKQFRYQISDYSIEIERMIIKLETLHVETASLEPSLLERIKEAFIKIPQIINSDEKVANQWWKDLNSDFERLNKNYKDYLGSFYSLKAEEMMKTSAFLLYKDKFIEYLRNFIKELQQHIISIEGILKQINEHTENALLLKIFLHEKSIPKINNEATEEEIKENIESKWRNIKNWFLPSNAKESEATRLLDITNEIIRKITRYAAQISESRNSAANRKEEYKKLAQLFTTCKDINEAHKLSALCFGIFNPYHIKTNAPRSTESINSSPYDEIPSLYIIKPKIRNYKEKSERSPIKSNLEKKEITLQNILKSRQQEQELIQNYIKNGIIDFSNLPKIPQSIRISLLRWLSKGLNSPDFTSKTETGIKYKIVPPDLPNQKCTIVCDDGEFTMPAFKIIFRDGS</sequence>
<accession>G0V454</accession>
<dbReference type="Pfam" id="PF09660">
    <property type="entry name" value="DUF2397"/>
    <property type="match status" value="1"/>
</dbReference>
<dbReference type="EMBL" id="CAKP01000009">
    <property type="protein sequence ID" value="CCC57894.1"/>
    <property type="molecule type" value="Genomic_DNA"/>
</dbReference>
<dbReference type="AlphaFoldDB" id="G0V454"/>
<evidence type="ECO:0008006" key="3">
    <source>
        <dbReference type="Google" id="ProtNLM"/>
    </source>
</evidence>
<name>G0V454_9CLOT</name>
<dbReference type="STRING" id="857293.CAAU_0245"/>
<dbReference type="NCBIfam" id="TIGR02677">
    <property type="entry name" value="TIGR02677 family protein"/>
    <property type="match status" value="1"/>
</dbReference>